<sequence length="430" mass="48466">MVDGDPASDIALPWQLTRSAYVVNMLDGFWRAYLPDGKRLDPRLGHHSTWGMVKSMELFLSQGGVVGKAVAALCLATVDLTNNNQWMRQDSLRYYSEALRDMTIALSQPRRDCGMGLVSAIRIFSIYESYFVAVNPEPSSKQSLGWMTHITGEISLFRTNDPSYYATGAAHRLFVDDRLYMISVALHERKPSFLRDEAWKTLPWSVVPKTPRDLILDILVEVPTAFEAADTYQTMASREPITAEVRRRELVQFCLGLHLQLARWHADHLAVVQWASQVTPLWDMDTPTPAPSQPHIAMLHVMTLYWGTSSLIHSILRATLKDDEPRPCNMSPEASCSKIIVALSNLLHPNIGLFRIHLVTIPLSIVMLQLQDPSLQLNALCHERRLLARCLAHPGCSSISKFLSKLAHLLHFNVRLQTTDLWASEVPPIS</sequence>
<organism evidence="1">
    <name type="scientific">Petromyces alliaceus</name>
    <name type="common">Aspergillus alliaceus</name>
    <dbReference type="NCBI Taxonomy" id="209559"/>
    <lineage>
        <taxon>Eukaryota</taxon>
        <taxon>Fungi</taxon>
        <taxon>Dikarya</taxon>
        <taxon>Ascomycota</taxon>
        <taxon>Pezizomycotina</taxon>
        <taxon>Eurotiomycetes</taxon>
        <taxon>Eurotiomycetidae</taxon>
        <taxon>Eurotiales</taxon>
        <taxon>Aspergillaceae</taxon>
        <taxon>Aspergillus</taxon>
        <taxon>Aspergillus subgen. Circumdati</taxon>
    </lineage>
</organism>
<evidence type="ECO:0000313" key="1">
    <source>
        <dbReference type="EMBL" id="KAE8393106.1"/>
    </source>
</evidence>
<gene>
    <name evidence="1" type="ORF">BDV23DRAFT_180986</name>
</gene>
<reference evidence="1" key="1">
    <citation type="submission" date="2019-04" db="EMBL/GenBank/DDBJ databases">
        <title>Friends and foes A comparative genomics studyof 23 Aspergillus species from section Flavi.</title>
        <authorList>
            <consortium name="DOE Joint Genome Institute"/>
            <person name="Kjaerbolling I."/>
            <person name="Vesth T."/>
            <person name="Frisvad J.C."/>
            <person name="Nybo J.L."/>
            <person name="Theobald S."/>
            <person name="Kildgaard S."/>
            <person name="Isbrandt T."/>
            <person name="Kuo A."/>
            <person name="Sato A."/>
            <person name="Lyhne E.K."/>
            <person name="Kogle M.E."/>
            <person name="Wiebenga A."/>
            <person name="Kun R.S."/>
            <person name="Lubbers R.J."/>
            <person name="Makela M.R."/>
            <person name="Barry K."/>
            <person name="Chovatia M."/>
            <person name="Clum A."/>
            <person name="Daum C."/>
            <person name="Haridas S."/>
            <person name="He G."/>
            <person name="LaButti K."/>
            <person name="Lipzen A."/>
            <person name="Mondo S."/>
            <person name="Riley R."/>
            <person name="Salamov A."/>
            <person name="Simmons B.A."/>
            <person name="Magnuson J.K."/>
            <person name="Henrissat B."/>
            <person name="Mortensen U.H."/>
            <person name="Larsen T.O."/>
            <person name="Devries R.P."/>
            <person name="Grigoriev I.V."/>
            <person name="Machida M."/>
            <person name="Baker S.E."/>
            <person name="Andersen M.R."/>
        </authorList>
    </citation>
    <scope>NUCLEOTIDE SEQUENCE [LARGE SCALE GENOMIC DNA]</scope>
    <source>
        <strain evidence="1">IBT 14317</strain>
    </source>
</reference>
<dbReference type="AlphaFoldDB" id="A0A5N7CG00"/>
<name>A0A5N7CG00_PETAA</name>
<dbReference type="EMBL" id="ML735232">
    <property type="protein sequence ID" value="KAE8393106.1"/>
    <property type="molecule type" value="Genomic_DNA"/>
</dbReference>
<proteinExistence type="predicted"/>
<dbReference type="PANTHER" id="PTHR38111:SF11">
    <property type="entry name" value="TRANSCRIPTION FACTOR DOMAIN-CONTAINING PROTEIN-RELATED"/>
    <property type="match status" value="1"/>
</dbReference>
<protein>
    <recommendedName>
        <fullName evidence="2">Fungal-specific transcription factor domain-containing protein</fullName>
    </recommendedName>
</protein>
<dbReference type="OrthoDB" id="3525185at2759"/>
<dbReference type="PANTHER" id="PTHR38111">
    <property type="entry name" value="ZN(2)-C6 FUNGAL-TYPE DOMAIN-CONTAINING PROTEIN-RELATED"/>
    <property type="match status" value="1"/>
</dbReference>
<accession>A0A5N7CG00</accession>
<dbReference type="Proteomes" id="UP000326877">
    <property type="component" value="Unassembled WGS sequence"/>
</dbReference>
<evidence type="ECO:0008006" key="2">
    <source>
        <dbReference type="Google" id="ProtNLM"/>
    </source>
</evidence>
<dbReference type="InterPro" id="IPR053178">
    <property type="entry name" value="Osmoadaptation_assoc"/>
</dbReference>